<feature type="transmembrane region" description="Helical" evidence="1">
    <location>
        <begin position="118"/>
        <end position="136"/>
    </location>
</feature>
<accession>A0ABY5YGR1</accession>
<keyword evidence="1" id="KW-1133">Transmembrane helix</keyword>
<feature type="transmembrane region" description="Helical" evidence="1">
    <location>
        <begin position="58"/>
        <end position="79"/>
    </location>
</feature>
<keyword evidence="3" id="KW-1185">Reference proteome</keyword>
<dbReference type="EMBL" id="CP104213">
    <property type="protein sequence ID" value="UWX64275.1"/>
    <property type="molecule type" value="Genomic_DNA"/>
</dbReference>
<organism evidence="2 3">
    <name type="scientific">Deinococcus rubellus</name>
    <dbReference type="NCBI Taxonomy" id="1889240"/>
    <lineage>
        <taxon>Bacteria</taxon>
        <taxon>Thermotogati</taxon>
        <taxon>Deinococcota</taxon>
        <taxon>Deinococci</taxon>
        <taxon>Deinococcales</taxon>
        <taxon>Deinococcaceae</taxon>
        <taxon>Deinococcus</taxon>
    </lineage>
</organism>
<dbReference type="Proteomes" id="UP001060261">
    <property type="component" value="Chromosome"/>
</dbReference>
<sequence length="151" mass="15638">MSVPDPLHNTTSPATPPPPATFGRLRGLYLLGLGALALPGVLIGLPMGFALRPGWGPGITWLLVGVALLCSLLSLTLAWRQSRSPEPGSTLSAAVLLASAPAVPLLMACALWRRSDALLLLLPLSTLALIAGWALLRGWAVPVAGSPERAQ</sequence>
<name>A0ABY5YGR1_9DEIO</name>
<evidence type="ECO:0000313" key="2">
    <source>
        <dbReference type="EMBL" id="UWX64275.1"/>
    </source>
</evidence>
<keyword evidence="1" id="KW-0472">Membrane</keyword>
<evidence type="ECO:0000313" key="3">
    <source>
        <dbReference type="Proteomes" id="UP001060261"/>
    </source>
</evidence>
<gene>
    <name evidence="2" type="ORF">N0D28_00935</name>
</gene>
<feature type="transmembrane region" description="Helical" evidence="1">
    <location>
        <begin position="91"/>
        <end position="111"/>
    </location>
</feature>
<keyword evidence="1" id="KW-0812">Transmembrane</keyword>
<reference evidence="2" key="1">
    <citation type="submission" date="2022-09" db="EMBL/GenBank/DDBJ databases">
        <title>genome sequence of Deinococcus rubellus.</title>
        <authorList>
            <person name="Srinivasan S."/>
        </authorList>
    </citation>
    <scope>NUCLEOTIDE SEQUENCE</scope>
    <source>
        <strain evidence="2">Ant6</strain>
    </source>
</reference>
<proteinExistence type="predicted"/>
<feature type="transmembrane region" description="Helical" evidence="1">
    <location>
        <begin position="28"/>
        <end position="51"/>
    </location>
</feature>
<dbReference type="RefSeq" id="WP_260560550.1">
    <property type="nucleotide sequence ID" value="NZ_BAABEC010000077.1"/>
</dbReference>
<protein>
    <submittedName>
        <fullName evidence="2">Uncharacterized protein</fullName>
    </submittedName>
</protein>
<evidence type="ECO:0000256" key="1">
    <source>
        <dbReference type="SAM" id="Phobius"/>
    </source>
</evidence>